<feature type="transmembrane region" description="Helical" evidence="1">
    <location>
        <begin position="15"/>
        <end position="37"/>
    </location>
</feature>
<evidence type="ECO:0000313" key="2">
    <source>
        <dbReference type="EMBL" id="MDF3299105.1"/>
    </source>
</evidence>
<dbReference type="Proteomes" id="UP001221150">
    <property type="component" value="Unassembled WGS sequence"/>
</dbReference>
<dbReference type="EMBL" id="JARJBB010000004">
    <property type="protein sequence ID" value="MDF3299105.1"/>
    <property type="molecule type" value="Genomic_DNA"/>
</dbReference>
<keyword evidence="1" id="KW-0472">Membrane</keyword>
<gene>
    <name evidence="2" type="ORF">P3H78_10745</name>
</gene>
<proteinExistence type="predicted"/>
<organism evidence="2 3">
    <name type="scientific">Streptomyces tropicalis</name>
    <dbReference type="NCBI Taxonomy" id="3034234"/>
    <lineage>
        <taxon>Bacteria</taxon>
        <taxon>Bacillati</taxon>
        <taxon>Actinomycetota</taxon>
        <taxon>Actinomycetes</taxon>
        <taxon>Kitasatosporales</taxon>
        <taxon>Streptomycetaceae</taxon>
        <taxon>Streptomyces</taxon>
    </lineage>
</organism>
<reference evidence="2 3" key="1">
    <citation type="submission" date="2023-03" db="EMBL/GenBank/DDBJ databases">
        <title>Draft genome sequence of Streptomyces sp. K1PA1 isolated from peat swamp forest in Thailand.</title>
        <authorList>
            <person name="Klaysubun C."/>
            <person name="Duangmal K."/>
        </authorList>
    </citation>
    <scope>NUCLEOTIDE SEQUENCE [LARGE SCALE GENOMIC DNA]</scope>
    <source>
        <strain evidence="2 3">K1PA1</strain>
    </source>
</reference>
<keyword evidence="1" id="KW-1133">Transmembrane helix</keyword>
<name>A0ABT6A5L0_9ACTN</name>
<accession>A0ABT6A5L0</accession>
<evidence type="ECO:0008006" key="4">
    <source>
        <dbReference type="Google" id="ProtNLM"/>
    </source>
</evidence>
<comment type="caution">
    <text evidence="2">The sequence shown here is derived from an EMBL/GenBank/DDBJ whole genome shotgun (WGS) entry which is preliminary data.</text>
</comment>
<keyword evidence="3" id="KW-1185">Reference proteome</keyword>
<feature type="transmembrane region" description="Helical" evidence="1">
    <location>
        <begin position="43"/>
        <end position="60"/>
    </location>
</feature>
<keyword evidence="1" id="KW-0812">Transmembrane</keyword>
<evidence type="ECO:0000313" key="3">
    <source>
        <dbReference type="Proteomes" id="UP001221150"/>
    </source>
</evidence>
<protein>
    <recommendedName>
        <fullName evidence="4">Restriction endonuclease</fullName>
    </recommendedName>
</protein>
<evidence type="ECO:0000256" key="1">
    <source>
        <dbReference type="SAM" id="Phobius"/>
    </source>
</evidence>
<sequence length="198" mass="21485">MLRAQGRYGPEFREVLPALAGCALVFCLAVAGTATAWRSLGPGVPLVGLGCLVLGIAAAVRRRRPLARRRHGYYTAEELSGLDTPGLALAVARMLRRDGWRVLPAPEEPVRPRVRARRGRDLPLEVVFRPVAEPLPDEDAPGGTGGTGRALHLVVHRGAFSPRDVQWARRDGGTRLLDGALLHRWALGTPLHRLVDLS</sequence>